<proteinExistence type="predicted"/>
<name>A0A4C1Z1Q1_EUMVA</name>
<keyword evidence="2" id="KW-1185">Reference proteome</keyword>
<organism evidence="1 2">
    <name type="scientific">Eumeta variegata</name>
    <name type="common">Bagworm moth</name>
    <name type="synonym">Eumeta japonica</name>
    <dbReference type="NCBI Taxonomy" id="151549"/>
    <lineage>
        <taxon>Eukaryota</taxon>
        <taxon>Metazoa</taxon>
        <taxon>Ecdysozoa</taxon>
        <taxon>Arthropoda</taxon>
        <taxon>Hexapoda</taxon>
        <taxon>Insecta</taxon>
        <taxon>Pterygota</taxon>
        <taxon>Neoptera</taxon>
        <taxon>Endopterygota</taxon>
        <taxon>Lepidoptera</taxon>
        <taxon>Glossata</taxon>
        <taxon>Ditrysia</taxon>
        <taxon>Tineoidea</taxon>
        <taxon>Psychidae</taxon>
        <taxon>Oiketicinae</taxon>
        <taxon>Eumeta</taxon>
    </lineage>
</organism>
<protein>
    <submittedName>
        <fullName evidence="1">Uncharacterized protein</fullName>
    </submittedName>
</protein>
<evidence type="ECO:0000313" key="1">
    <source>
        <dbReference type="EMBL" id="GBP82516.1"/>
    </source>
</evidence>
<reference evidence="1 2" key="1">
    <citation type="journal article" date="2019" name="Commun. Biol.">
        <title>The bagworm genome reveals a unique fibroin gene that provides high tensile strength.</title>
        <authorList>
            <person name="Kono N."/>
            <person name="Nakamura H."/>
            <person name="Ohtoshi R."/>
            <person name="Tomita M."/>
            <person name="Numata K."/>
            <person name="Arakawa K."/>
        </authorList>
    </citation>
    <scope>NUCLEOTIDE SEQUENCE [LARGE SCALE GENOMIC DNA]</scope>
</reference>
<dbReference type="Proteomes" id="UP000299102">
    <property type="component" value="Unassembled WGS sequence"/>
</dbReference>
<dbReference type="EMBL" id="BGZK01001569">
    <property type="protein sequence ID" value="GBP82516.1"/>
    <property type="molecule type" value="Genomic_DNA"/>
</dbReference>
<comment type="caution">
    <text evidence="1">The sequence shown here is derived from an EMBL/GenBank/DDBJ whole genome shotgun (WGS) entry which is preliminary data.</text>
</comment>
<accession>A0A4C1Z1Q1</accession>
<dbReference type="AlphaFoldDB" id="A0A4C1Z1Q1"/>
<sequence>MLGQTEARALRAASTRRQAVFDLISLQVEPHLDTHVTLDQQLCFVSDLLIYIRMLLSLAARSSRFPGIPAELGIDRDFRDEA</sequence>
<evidence type="ECO:0000313" key="2">
    <source>
        <dbReference type="Proteomes" id="UP000299102"/>
    </source>
</evidence>
<gene>
    <name evidence="1" type="ORF">EVAR_64038_1</name>
</gene>